<proteinExistence type="predicted"/>
<evidence type="ECO:0000256" key="1">
    <source>
        <dbReference type="SAM" id="MobiDB-lite"/>
    </source>
</evidence>
<feature type="region of interest" description="Disordered" evidence="1">
    <location>
        <begin position="1"/>
        <end position="33"/>
    </location>
</feature>
<organism evidence="2">
    <name type="scientific">bioreactor metagenome</name>
    <dbReference type="NCBI Taxonomy" id="1076179"/>
    <lineage>
        <taxon>unclassified sequences</taxon>
        <taxon>metagenomes</taxon>
        <taxon>ecological metagenomes</taxon>
    </lineage>
</organism>
<sequence>MKTLQQRFCRHQGKTSSIAIAGQSPGRHTGKRVEESQVVGVGIVASGNTQTKRTHMLLRHLTKFALTTHFPRQP</sequence>
<evidence type="ECO:0000313" key="2">
    <source>
        <dbReference type="EMBL" id="MPN27210.1"/>
    </source>
</evidence>
<dbReference type="EMBL" id="VSSQ01077015">
    <property type="protein sequence ID" value="MPN27210.1"/>
    <property type="molecule type" value="Genomic_DNA"/>
</dbReference>
<gene>
    <name evidence="2" type="ORF">SDC9_174638</name>
</gene>
<dbReference type="AlphaFoldDB" id="A0A645GM14"/>
<reference evidence="2" key="1">
    <citation type="submission" date="2019-08" db="EMBL/GenBank/DDBJ databases">
        <authorList>
            <person name="Kucharzyk K."/>
            <person name="Murdoch R.W."/>
            <person name="Higgins S."/>
            <person name="Loffler F."/>
        </authorList>
    </citation>
    <scope>NUCLEOTIDE SEQUENCE</scope>
</reference>
<comment type="caution">
    <text evidence="2">The sequence shown here is derived from an EMBL/GenBank/DDBJ whole genome shotgun (WGS) entry which is preliminary data.</text>
</comment>
<accession>A0A645GM14</accession>
<name>A0A645GM14_9ZZZZ</name>
<protein>
    <submittedName>
        <fullName evidence="2">Uncharacterized protein</fullName>
    </submittedName>
</protein>